<evidence type="ECO:0000313" key="1">
    <source>
        <dbReference type="EMBL" id="EBS0563324.1"/>
    </source>
</evidence>
<organism evidence="1">
    <name type="scientific">Salmonella muenchen</name>
    <dbReference type="NCBI Taxonomy" id="596"/>
    <lineage>
        <taxon>Bacteria</taxon>
        <taxon>Pseudomonadati</taxon>
        <taxon>Pseudomonadota</taxon>
        <taxon>Gammaproteobacteria</taxon>
        <taxon>Enterobacterales</taxon>
        <taxon>Enterobacteriaceae</taxon>
        <taxon>Salmonella</taxon>
    </lineage>
</organism>
<proteinExistence type="predicted"/>
<accession>A0A5U8XKI3</accession>
<gene>
    <name evidence="1" type="ORF">DTU56_09355</name>
</gene>
<dbReference type="EMBL" id="AAGUDP010000006">
    <property type="protein sequence ID" value="EBS0563324.1"/>
    <property type="molecule type" value="Genomic_DNA"/>
</dbReference>
<sequence>MFKFESTDILHNIDNNALENNYAVNWEALDAAGFRFDAYKGEKDGTEYLLIVAGRNVGMITRTNGVVEAIRVADDAQSRQALETLIEKNLDWRFYENGSLSYTVQKPRAFLSRLFGKKAPNVAAVKEEVNAQLKNAQEKLAKAKEALKDDTSPEAAAAAEAVEGLTQVVQAMSDDVNSPEVKAEESQSETKRNLSMAVAAINHNGQPLSERLAAMRLLVEMEEFANDPQLPALRVNLGQSVMVKVEVEVEIPNPDAAVASAN</sequence>
<dbReference type="AlphaFoldDB" id="A0A5U8XKI3"/>
<protein>
    <submittedName>
        <fullName evidence="1">Uncharacterized protein</fullName>
    </submittedName>
</protein>
<name>A0A5U8XKI3_SALMU</name>
<comment type="caution">
    <text evidence="1">The sequence shown here is derived from an EMBL/GenBank/DDBJ whole genome shotgun (WGS) entry which is preliminary data.</text>
</comment>
<reference evidence="1" key="1">
    <citation type="submission" date="2018-07" db="EMBL/GenBank/DDBJ databases">
        <authorList>
            <person name="Ashton P.M."/>
            <person name="Dallman T."/>
            <person name="Nair S."/>
            <person name="De Pinna E."/>
            <person name="Peters T."/>
            <person name="Grant K."/>
        </authorList>
    </citation>
    <scope>NUCLEOTIDE SEQUENCE</scope>
    <source>
        <strain evidence="1">142535</strain>
    </source>
</reference>